<reference evidence="2" key="2">
    <citation type="submission" date="2015-12" db="EMBL/GenBank/DDBJ databases">
        <title>Update maize B73 reference genome by single molecule sequencing technologies.</title>
        <authorList>
            <consortium name="Maize Genome Sequencing Project"/>
            <person name="Ware D."/>
        </authorList>
    </citation>
    <scope>NUCLEOTIDE SEQUENCE</scope>
    <source>
        <tissue evidence="2">Seedling</tissue>
    </source>
</reference>
<dbReference type="STRING" id="4577.A0A1D6MAW0"/>
<gene>
    <name evidence="2" type="ORF">ZEAMMB73_Zm00001d038814</name>
</gene>
<protein>
    <submittedName>
        <fullName evidence="2">AtS40-3</fullName>
    </submittedName>
</protein>
<reference evidence="3" key="4">
    <citation type="submission" date="2021-05" db="UniProtKB">
        <authorList>
            <consortium name="EnsemblPlants"/>
        </authorList>
    </citation>
    <scope>IDENTIFICATION</scope>
    <source>
        <strain evidence="3">cv. B73</strain>
    </source>
</reference>
<evidence type="ECO:0000313" key="4">
    <source>
        <dbReference type="Proteomes" id="UP000007305"/>
    </source>
</evidence>
<dbReference type="eggNOG" id="ENOG502S431">
    <property type="taxonomic scope" value="Eukaryota"/>
</dbReference>
<dbReference type="EnsemblPlants" id="Zm00001eb293890_T001">
    <property type="protein sequence ID" value="Zm00001eb293890_P001"/>
    <property type="gene ID" value="Zm00001eb293890"/>
</dbReference>
<proteinExistence type="inferred from homology"/>
<dbReference type="EMBL" id="CM000782">
    <property type="protein sequence ID" value="AQK87908.1"/>
    <property type="molecule type" value="Genomic_DNA"/>
</dbReference>
<accession>A0A1D6MAW0</accession>
<dbReference type="AlphaFoldDB" id="A0A1D6MAW0"/>
<dbReference type="PANTHER" id="PTHR33083:SF120">
    <property type="entry name" value="ATS40-3"/>
    <property type="match status" value="1"/>
</dbReference>
<dbReference type="Pfam" id="PF04520">
    <property type="entry name" value="Senescence_reg"/>
    <property type="match status" value="1"/>
</dbReference>
<name>A0A1D6MAW0_MAIZE</name>
<dbReference type="Proteomes" id="UP000007305">
    <property type="component" value="Chromosome 6"/>
</dbReference>
<evidence type="ECO:0000313" key="2">
    <source>
        <dbReference type="EMBL" id="AQK87908.1"/>
    </source>
</evidence>
<dbReference type="PaxDb" id="4577-GRMZM2G334658_P01"/>
<reference evidence="4" key="1">
    <citation type="journal article" date="2009" name="Science">
        <title>The B73 maize genome: complexity, diversity, and dynamics.</title>
        <authorList>
            <person name="Schnable P.S."/>
            <person name="Ware D."/>
            <person name="Fulton R.S."/>
            <person name="Stein J.C."/>
            <person name="Wei F."/>
            <person name="Pasternak S."/>
            <person name="Liang C."/>
            <person name="Zhang J."/>
            <person name="Fulton L."/>
            <person name="Graves T.A."/>
            <person name="Minx P."/>
            <person name="Reily A.D."/>
            <person name="Courtney L."/>
            <person name="Kruchowski S.S."/>
            <person name="Tomlinson C."/>
            <person name="Strong C."/>
            <person name="Delehaunty K."/>
            <person name="Fronick C."/>
            <person name="Courtney B."/>
            <person name="Rock S.M."/>
            <person name="Belter E."/>
            <person name="Du F."/>
            <person name="Kim K."/>
            <person name="Abbott R.M."/>
            <person name="Cotton M."/>
            <person name="Levy A."/>
            <person name="Marchetto P."/>
            <person name="Ochoa K."/>
            <person name="Jackson S.M."/>
            <person name="Gillam B."/>
            <person name="Chen W."/>
            <person name="Yan L."/>
            <person name="Higginbotham J."/>
            <person name="Cardenas M."/>
            <person name="Waligorski J."/>
            <person name="Applebaum E."/>
            <person name="Phelps L."/>
            <person name="Falcone J."/>
            <person name="Kanchi K."/>
            <person name="Thane T."/>
            <person name="Scimone A."/>
            <person name="Thane N."/>
            <person name="Henke J."/>
            <person name="Wang T."/>
            <person name="Ruppert J."/>
            <person name="Shah N."/>
            <person name="Rotter K."/>
            <person name="Hodges J."/>
            <person name="Ingenthron E."/>
            <person name="Cordes M."/>
            <person name="Kohlberg S."/>
            <person name="Sgro J."/>
            <person name="Delgado B."/>
            <person name="Mead K."/>
            <person name="Chinwalla A."/>
            <person name="Leonard S."/>
            <person name="Crouse K."/>
            <person name="Collura K."/>
            <person name="Kudrna D."/>
            <person name="Currie J."/>
            <person name="He R."/>
            <person name="Angelova A."/>
            <person name="Rajasekar S."/>
            <person name="Mueller T."/>
            <person name="Lomeli R."/>
            <person name="Scara G."/>
            <person name="Ko A."/>
            <person name="Delaney K."/>
            <person name="Wissotski M."/>
            <person name="Lopez G."/>
            <person name="Campos D."/>
            <person name="Braidotti M."/>
            <person name="Ashley E."/>
            <person name="Golser W."/>
            <person name="Kim H."/>
            <person name="Lee S."/>
            <person name="Lin J."/>
            <person name="Dujmic Z."/>
            <person name="Kim W."/>
            <person name="Talag J."/>
            <person name="Zuccolo A."/>
            <person name="Fan C."/>
            <person name="Sebastian A."/>
            <person name="Kramer M."/>
            <person name="Spiegel L."/>
            <person name="Nascimento L."/>
            <person name="Zutavern T."/>
            <person name="Miller B."/>
            <person name="Ambroise C."/>
            <person name="Muller S."/>
            <person name="Spooner W."/>
            <person name="Narechania A."/>
            <person name="Ren L."/>
            <person name="Wei S."/>
            <person name="Kumari S."/>
            <person name="Faga B."/>
            <person name="Levy M.J."/>
            <person name="McMahan L."/>
            <person name="Van Buren P."/>
            <person name="Vaughn M.W."/>
            <person name="Ying K."/>
            <person name="Yeh C.-T."/>
            <person name="Emrich S.J."/>
            <person name="Jia Y."/>
            <person name="Kalyanaraman A."/>
            <person name="Hsia A.-P."/>
            <person name="Barbazuk W.B."/>
            <person name="Baucom R.S."/>
            <person name="Brutnell T.P."/>
            <person name="Carpita N.C."/>
            <person name="Chaparro C."/>
            <person name="Chia J.-M."/>
            <person name="Deragon J.-M."/>
            <person name="Estill J.C."/>
            <person name="Fu Y."/>
            <person name="Jeddeloh J.A."/>
            <person name="Han Y."/>
            <person name="Lee H."/>
            <person name="Li P."/>
            <person name="Lisch D.R."/>
            <person name="Liu S."/>
            <person name="Liu Z."/>
            <person name="Nagel D.H."/>
            <person name="McCann M.C."/>
            <person name="SanMiguel P."/>
            <person name="Myers A.M."/>
            <person name="Nettleton D."/>
            <person name="Nguyen J."/>
            <person name="Penning B.W."/>
            <person name="Ponnala L."/>
            <person name="Schneider K.L."/>
            <person name="Schwartz D.C."/>
            <person name="Sharma A."/>
            <person name="Soderlund C."/>
            <person name="Springer N.M."/>
            <person name="Sun Q."/>
            <person name="Wang H."/>
            <person name="Waterman M."/>
            <person name="Westerman R."/>
            <person name="Wolfgruber T.K."/>
            <person name="Yang L."/>
            <person name="Yu Y."/>
            <person name="Zhang L."/>
            <person name="Zhou S."/>
            <person name="Zhu Q."/>
            <person name="Bennetzen J.L."/>
            <person name="Dawe R.K."/>
            <person name="Jiang J."/>
            <person name="Jiang N."/>
            <person name="Presting G.G."/>
            <person name="Wessler S.R."/>
            <person name="Aluru S."/>
            <person name="Martienssen R.A."/>
            <person name="Clifton S.W."/>
            <person name="McCombie W.R."/>
            <person name="Wing R.A."/>
            <person name="Wilson R.K."/>
        </authorList>
    </citation>
    <scope>NUCLEOTIDE SEQUENCE [LARGE SCALE GENOMIC DNA]</scope>
    <source>
        <strain evidence="4">cv. B73</strain>
    </source>
</reference>
<evidence type="ECO:0000256" key="1">
    <source>
        <dbReference type="ARBA" id="ARBA00034773"/>
    </source>
</evidence>
<dbReference type="Gramene" id="Zm00001eb293890_T001">
    <property type="protein sequence ID" value="Zm00001eb293890_P001"/>
    <property type="gene ID" value="Zm00001eb293890"/>
</dbReference>
<dbReference type="OMA" id="EGDELCP"/>
<dbReference type="PANTHER" id="PTHR33083">
    <property type="entry name" value="EXPRESSED PROTEIN"/>
    <property type="match status" value="1"/>
</dbReference>
<dbReference type="GO" id="GO:0010150">
    <property type="term" value="P:leaf senescence"/>
    <property type="evidence" value="ECO:0007669"/>
    <property type="project" value="UniProtKB-ARBA"/>
</dbReference>
<sequence length="150" mass="16444">MCLAPPAAAMATEELQEGDELCPDYYHSSDDGRGQRRLQPHRWSGRKPCCLRTDDENAACKVRRPGSLSAPVAIVVPVTAVATTTEDDDDEAAFVPPHVALEARRRRSEGRVASSMCEGLGRTLKGRDLQFVRTAVLRMTGFIESCPDED</sequence>
<organism evidence="2">
    <name type="scientific">Zea mays</name>
    <name type="common">Maize</name>
    <dbReference type="NCBI Taxonomy" id="4577"/>
    <lineage>
        <taxon>Eukaryota</taxon>
        <taxon>Viridiplantae</taxon>
        <taxon>Streptophyta</taxon>
        <taxon>Embryophyta</taxon>
        <taxon>Tracheophyta</taxon>
        <taxon>Spermatophyta</taxon>
        <taxon>Magnoliopsida</taxon>
        <taxon>Liliopsida</taxon>
        <taxon>Poales</taxon>
        <taxon>Poaceae</taxon>
        <taxon>PACMAD clade</taxon>
        <taxon>Panicoideae</taxon>
        <taxon>Andropogonodae</taxon>
        <taxon>Andropogoneae</taxon>
        <taxon>Tripsacinae</taxon>
        <taxon>Zea</taxon>
    </lineage>
</organism>
<evidence type="ECO:0000313" key="3">
    <source>
        <dbReference type="EnsemblPlants" id="Zm00001eb293890_P001"/>
    </source>
</evidence>
<dbReference type="InterPro" id="IPR007608">
    <property type="entry name" value="Senescence_reg_S40"/>
</dbReference>
<reference evidence="3" key="3">
    <citation type="submission" date="2019-07" db="EMBL/GenBank/DDBJ databases">
        <authorList>
            <person name="Seetharam A."/>
            <person name="Woodhouse M."/>
            <person name="Cannon E."/>
        </authorList>
    </citation>
    <scope>NUCLEOTIDE SEQUENCE [LARGE SCALE GENOMIC DNA]</scope>
    <source>
        <strain evidence="3">cv. B73</strain>
    </source>
</reference>
<accession>A0A3L6ECE3</accession>
<dbReference type="ExpressionAtlas" id="A0A1D6MAW0">
    <property type="expression patterns" value="baseline"/>
</dbReference>
<keyword evidence="4" id="KW-1185">Reference proteome</keyword>
<comment type="similarity">
    <text evidence="1">Belongs to the senescence regulator S40 family.</text>
</comment>